<evidence type="ECO:0000313" key="2">
    <source>
        <dbReference type="Proteomes" id="UP000632377"/>
    </source>
</evidence>
<protein>
    <submittedName>
        <fullName evidence="1">Uncharacterized protein</fullName>
    </submittedName>
</protein>
<comment type="caution">
    <text evidence="1">The sequence shown here is derived from an EMBL/GenBank/DDBJ whole genome shotgun (WGS) entry which is preliminary data.</text>
</comment>
<proteinExistence type="predicted"/>
<dbReference type="EMBL" id="JAESWC010000018">
    <property type="protein sequence ID" value="MBL4938073.1"/>
    <property type="molecule type" value="Genomic_DNA"/>
</dbReference>
<evidence type="ECO:0000313" key="1">
    <source>
        <dbReference type="EMBL" id="MBL4938073.1"/>
    </source>
</evidence>
<name>A0ABS1TFE5_9CLOT</name>
<sequence length="96" mass="11127">MKNIFNNKIITFCKTNIEYTLSTGGLGNFIVPNPFTYKTEDPKKTLSSEEPRLEEYIWDAINGINISQNRKKNLNKVVLDNLFIIPPEKNLPLRKQ</sequence>
<dbReference type="Proteomes" id="UP000632377">
    <property type="component" value="Unassembled WGS sequence"/>
</dbReference>
<accession>A0ABS1TFE5</accession>
<reference evidence="1 2" key="1">
    <citation type="submission" date="2021-01" db="EMBL/GenBank/DDBJ databases">
        <title>Genome public.</title>
        <authorList>
            <person name="Liu C."/>
            <person name="Sun Q."/>
        </authorList>
    </citation>
    <scope>NUCLEOTIDE SEQUENCE [LARGE SCALE GENOMIC DNA]</scope>
    <source>
        <strain evidence="1 2">YIM B02515</strain>
    </source>
</reference>
<gene>
    <name evidence="1" type="ORF">JK636_20380</name>
</gene>
<keyword evidence="2" id="KW-1185">Reference proteome</keyword>
<organism evidence="1 2">
    <name type="scientific">Clostridium rhizosphaerae</name>
    <dbReference type="NCBI Taxonomy" id="2803861"/>
    <lineage>
        <taxon>Bacteria</taxon>
        <taxon>Bacillati</taxon>
        <taxon>Bacillota</taxon>
        <taxon>Clostridia</taxon>
        <taxon>Eubacteriales</taxon>
        <taxon>Clostridiaceae</taxon>
        <taxon>Clostridium</taxon>
    </lineage>
</organism>